<evidence type="ECO:0000313" key="1">
    <source>
        <dbReference type="EMBL" id="EDM10776.1"/>
    </source>
</evidence>
<name>A6JLL1_RAT</name>
<protein>
    <submittedName>
        <fullName evidence="1">RCG58641</fullName>
    </submittedName>
</protein>
<dbReference type="Proteomes" id="UP000234681">
    <property type="component" value="Chromosome 11"/>
</dbReference>
<reference evidence="2" key="1">
    <citation type="submission" date="2005-09" db="EMBL/GenBank/DDBJ databases">
        <authorList>
            <person name="Mural R.J."/>
            <person name="Li P.W."/>
            <person name="Adams M.D."/>
            <person name="Amanatides P.G."/>
            <person name="Baden-Tillson H."/>
            <person name="Barnstead M."/>
            <person name="Chin S.H."/>
            <person name="Dew I."/>
            <person name="Evans C.A."/>
            <person name="Ferriera S."/>
            <person name="Flanigan M."/>
            <person name="Fosler C."/>
            <person name="Glodek A."/>
            <person name="Gu Z."/>
            <person name="Holt R.A."/>
            <person name="Jennings D."/>
            <person name="Kraft C.L."/>
            <person name="Lu F."/>
            <person name="Nguyen T."/>
            <person name="Nusskern D.R."/>
            <person name="Pfannkoch C.M."/>
            <person name="Sitter C."/>
            <person name="Sutton G.G."/>
            <person name="Venter J.C."/>
            <person name="Wang Z."/>
            <person name="Woodage T."/>
            <person name="Zheng X.H."/>
            <person name="Zhong F."/>
        </authorList>
    </citation>
    <scope>NUCLEOTIDE SEQUENCE [LARGE SCALE GENOMIC DNA]</scope>
    <source>
        <strain>BN</strain>
        <strain evidence="2">Sprague-Dawley</strain>
    </source>
</reference>
<gene>
    <name evidence="1" type="ORF">rCG_58641</name>
</gene>
<sequence length="30" mass="3363">MPSPGIYALGVHLPTFHCDWRTLNRKAGHS</sequence>
<organism evidence="1 2">
    <name type="scientific">Rattus norvegicus</name>
    <name type="common">Rat</name>
    <dbReference type="NCBI Taxonomy" id="10116"/>
    <lineage>
        <taxon>Eukaryota</taxon>
        <taxon>Metazoa</taxon>
        <taxon>Chordata</taxon>
        <taxon>Craniata</taxon>
        <taxon>Vertebrata</taxon>
        <taxon>Euteleostomi</taxon>
        <taxon>Mammalia</taxon>
        <taxon>Eutheria</taxon>
        <taxon>Euarchontoglires</taxon>
        <taxon>Glires</taxon>
        <taxon>Rodentia</taxon>
        <taxon>Myomorpha</taxon>
        <taxon>Muroidea</taxon>
        <taxon>Muridae</taxon>
        <taxon>Murinae</taxon>
        <taxon>Rattus</taxon>
    </lineage>
</organism>
<dbReference type="AlphaFoldDB" id="A6JLL1"/>
<dbReference type="EMBL" id="CH473989">
    <property type="protein sequence ID" value="EDM10776.1"/>
    <property type="molecule type" value="Genomic_DNA"/>
</dbReference>
<proteinExistence type="predicted"/>
<accession>A6JLL1</accession>
<evidence type="ECO:0000313" key="2">
    <source>
        <dbReference type="Proteomes" id="UP000234681"/>
    </source>
</evidence>